<dbReference type="InterPro" id="IPR009071">
    <property type="entry name" value="HMG_box_dom"/>
</dbReference>
<evidence type="ECO:0000313" key="17">
    <source>
        <dbReference type="EMBL" id="GMR33104.1"/>
    </source>
</evidence>
<evidence type="ECO:0000256" key="1">
    <source>
        <dbReference type="ARBA" id="ARBA00004324"/>
    </source>
</evidence>
<keyword evidence="9" id="KW-0010">Activator</keyword>
<gene>
    <name evidence="17" type="ORF">PMAYCL1PPCAC_03299</name>
</gene>
<dbReference type="InterPro" id="IPR050140">
    <property type="entry name" value="SRY-related_HMG-box_TF-like"/>
</dbReference>
<keyword evidence="10" id="KW-0804">Transcription</keyword>
<dbReference type="Gene3D" id="1.10.30.10">
    <property type="entry name" value="High mobility group box domain"/>
    <property type="match status" value="1"/>
</dbReference>
<evidence type="ECO:0000259" key="16">
    <source>
        <dbReference type="PROSITE" id="PS50118"/>
    </source>
</evidence>
<evidence type="ECO:0000256" key="2">
    <source>
        <dbReference type="ARBA" id="ARBA00005998"/>
    </source>
</evidence>
<dbReference type="GO" id="GO:0001228">
    <property type="term" value="F:DNA-binding transcription activator activity, RNA polymerase II-specific"/>
    <property type="evidence" value="ECO:0007669"/>
    <property type="project" value="TreeGrafter"/>
</dbReference>
<feature type="compositionally biased region" description="Low complexity" evidence="15">
    <location>
        <begin position="37"/>
        <end position="57"/>
    </location>
</feature>
<dbReference type="CDD" id="cd22004">
    <property type="entry name" value="HMG-box_SOX"/>
    <property type="match status" value="1"/>
</dbReference>
<dbReference type="PANTHER" id="PTHR10270">
    <property type="entry name" value="SOX TRANSCRIPTION FACTOR"/>
    <property type="match status" value="1"/>
</dbReference>
<reference evidence="18" key="1">
    <citation type="submission" date="2022-10" db="EMBL/GenBank/DDBJ databases">
        <title>Genome assembly of Pristionchus species.</title>
        <authorList>
            <person name="Yoshida K."/>
            <person name="Sommer R.J."/>
        </authorList>
    </citation>
    <scope>NUCLEOTIDE SEQUENCE [LARGE SCALE GENOMIC DNA]</scope>
    <source>
        <strain evidence="18">RS5460</strain>
    </source>
</reference>
<dbReference type="InterPro" id="IPR036910">
    <property type="entry name" value="HMG_box_dom_sf"/>
</dbReference>
<evidence type="ECO:0000256" key="10">
    <source>
        <dbReference type="ARBA" id="ARBA00023163"/>
    </source>
</evidence>
<comment type="caution">
    <text evidence="17">The sequence shown here is derived from an EMBL/GenBank/DDBJ whole genome shotgun (WGS) entry which is preliminary data.</text>
</comment>
<evidence type="ECO:0000256" key="5">
    <source>
        <dbReference type="ARBA" id="ARBA00022860"/>
    </source>
</evidence>
<evidence type="ECO:0000256" key="8">
    <source>
        <dbReference type="ARBA" id="ARBA00023125"/>
    </source>
</evidence>
<evidence type="ECO:0000256" key="12">
    <source>
        <dbReference type="ARBA" id="ARBA00032498"/>
    </source>
</evidence>
<feature type="region of interest" description="Disordered" evidence="15">
    <location>
        <begin position="25"/>
        <end position="90"/>
    </location>
</feature>
<feature type="region of interest" description="Disordered" evidence="15">
    <location>
        <begin position="1"/>
        <end position="20"/>
    </location>
</feature>
<dbReference type="SUPFAM" id="SSF47095">
    <property type="entry name" value="HMG-box"/>
    <property type="match status" value="1"/>
</dbReference>
<dbReference type="FunFam" id="1.10.30.10:FF:000003">
    <property type="entry name" value="Putative transcription factor SOX-6"/>
    <property type="match status" value="1"/>
</dbReference>
<comment type="similarity">
    <text evidence="2">Belongs to the SRY family.</text>
</comment>
<dbReference type="EMBL" id="BTRK01000001">
    <property type="protein sequence ID" value="GMR33104.1"/>
    <property type="molecule type" value="Genomic_DNA"/>
</dbReference>
<dbReference type="AlphaFoldDB" id="A0AAN4Z4U1"/>
<evidence type="ECO:0000256" key="6">
    <source>
        <dbReference type="ARBA" id="ARBA00022928"/>
    </source>
</evidence>
<name>A0AAN4Z4U1_9BILA</name>
<comment type="subcellular location">
    <subcellularLocation>
        <location evidence="1">Nucleus speckle</location>
    </subcellularLocation>
</comment>
<dbReference type="GO" id="GO:0005516">
    <property type="term" value="F:calmodulin binding"/>
    <property type="evidence" value="ECO:0007669"/>
    <property type="project" value="UniProtKB-KW"/>
</dbReference>
<keyword evidence="7" id="KW-0805">Transcription regulation</keyword>
<accession>A0AAN4Z4U1</accession>
<organism evidence="17 18">
    <name type="scientific">Pristionchus mayeri</name>
    <dbReference type="NCBI Taxonomy" id="1317129"/>
    <lineage>
        <taxon>Eukaryota</taxon>
        <taxon>Metazoa</taxon>
        <taxon>Ecdysozoa</taxon>
        <taxon>Nematoda</taxon>
        <taxon>Chromadorea</taxon>
        <taxon>Rhabditida</taxon>
        <taxon>Rhabditina</taxon>
        <taxon>Diplogasteromorpha</taxon>
        <taxon>Diplogasteroidea</taxon>
        <taxon>Neodiplogasteridae</taxon>
        <taxon>Pristionchus</taxon>
    </lineage>
</organism>
<dbReference type="GO" id="GO:0016607">
    <property type="term" value="C:nuclear speck"/>
    <property type="evidence" value="ECO:0007669"/>
    <property type="project" value="UniProtKB-SubCell"/>
</dbReference>
<sequence length="311" mass="33148">DRSSPTTVTSRQSIAMATSLKVDVSIMPDFPTPPPHSDASSTTSSSTSSPSSSSSTSSKERSTVACESATPPPSASSSSSCPYGPDYDQNGHKIKRPMNAFMVWAQMRRAEITAVSSKVHNSTISKALGVEWREMSEADKQPYVQKAKELRDELFREHPHYVYRPRKRKTRSAPYSPRPAAMQNTTASLPAGSATGLAQAQLLLAPSPCSATPQQTLAALLLPQPSTTAADLQQLHQPAAAAPADAAASLAHPQMPLFAPGLLQQLQHSAALAAVLQQQQPTAPMMNPLLLNLFNPLLAQMLTQLTSTTTP</sequence>
<feature type="DNA-binding region" description="HMG box" evidence="14">
    <location>
        <begin position="94"/>
        <end position="162"/>
    </location>
</feature>
<dbReference type="PANTHER" id="PTHR10270:SF161">
    <property type="entry name" value="SEX-DETERMINING REGION Y PROTEIN"/>
    <property type="match status" value="1"/>
</dbReference>
<keyword evidence="4" id="KW-0221">Differentiation</keyword>
<keyword evidence="5" id="KW-0112">Calmodulin-binding</keyword>
<feature type="compositionally biased region" description="Polar residues" evidence="15">
    <location>
        <begin position="1"/>
        <end position="16"/>
    </location>
</feature>
<comment type="function">
    <text evidence="13">Transcriptional regulator that controls a genetic switch in male development. It is necessary and sufficient for initiating male sex determination by directing the development of supporting cell precursors (pre-Sertoli cells) as Sertoli rather than granulosa cells. Involved in different aspects of gene regulation including promoter activation or repression. Binds to the DNA consensus sequence 5'-[AT]AACAA[AT]-3'. SRY HMG box recognizes DNA by partial intercalation in the minor groove and promotes DNA bending. Also involved in pre-mRNA splicing. In male adult brain involved in the maintenance of motor functions of dopaminergic neurons.</text>
</comment>
<evidence type="ECO:0000256" key="13">
    <source>
        <dbReference type="ARBA" id="ARBA00045821"/>
    </source>
</evidence>
<dbReference type="GO" id="GO:0000978">
    <property type="term" value="F:RNA polymerase II cis-regulatory region sequence-specific DNA binding"/>
    <property type="evidence" value="ECO:0007669"/>
    <property type="project" value="TreeGrafter"/>
</dbReference>
<evidence type="ECO:0000256" key="9">
    <source>
        <dbReference type="ARBA" id="ARBA00023159"/>
    </source>
</evidence>
<dbReference type="PROSITE" id="PS50118">
    <property type="entry name" value="HMG_BOX_2"/>
    <property type="match status" value="1"/>
</dbReference>
<dbReference type="GO" id="GO:0007548">
    <property type="term" value="P:sex differentiation"/>
    <property type="evidence" value="ECO:0007669"/>
    <property type="project" value="UniProtKB-KW"/>
</dbReference>
<evidence type="ECO:0000313" key="18">
    <source>
        <dbReference type="Proteomes" id="UP001328107"/>
    </source>
</evidence>
<keyword evidence="8 14" id="KW-0238">DNA-binding</keyword>
<proteinExistence type="inferred from homology"/>
<evidence type="ECO:0000256" key="7">
    <source>
        <dbReference type="ARBA" id="ARBA00023015"/>
    </source>
</evidence>
<dbReference type="Proteomes" id="UP001328107">
    <property type="component" value="Unassembled WGS sequence"/>
</dbReference>
<dbReference type="SMART" id="SM00398">
    <property type="entry name" value="HMG"/>
    <property type="match status" value="1"/>
</dbReference>
<dbReference type="GO" id="GO:0030154">
    <property type="term" value="P:cell differentiation"/>
    <property type="evidence" value="ECO:0007669"/>
    <property type="project" value="UniProtKB-KW"/>
</dbReference>
<evidence type="ECO:0000256" key="15">
    <source>
        <dbReference type="SAM" id="MobiDB-lite"/>
    </source>
</evidence>
<keyword evidence="18" id="KW-1185">Reference proteome</keyword>
<dbReference type="Pfam" id="PF00505">
    <property type="entry name" value="HMG_box"/>
    <property type="match status" value="1"/>
</dbReference>
<evidence type="ECO:0000256" key="14">
    <source>
        <dbReference type="PROSITE-ProRule" id="PRU00267"/>
    </source>
</evidence>
<keyword evidence="6" id="KW-0726">Sexual differentiation</keyword>
<feature type="non-terminal residue" evidence="17">
    <location>
        <position position="1"/>
    </location>
</feature>
<feature type="domain" description="HMG box" evidence="16">
    <location>
        <begin position="94"/>
        <end position="162"/>
    </location>
</feature>
<evidence type="ECO:0000256" key="11">
    <source>
        <dbReference type="ARBA" id="ARBA00023242"/>
    </source>
</evidence>
<evidence type="ECO:0000256" key="4">
    <source>
        <dbReference type="ARBA" id="ARBA00022782"/>
    </source>
</evidence>
<protein>
    <recommendedName>
        <fullName evidence="3">Sex-determining region Y protein</fullName>
    </recommendedName>
    <alternativeName>
        <fullName evidence="12">Testis-determining factor</fullName>
    </alternativeName>
</protein>
<evidence type="ECO:0000256" key="3">
    <source>
        <dbReference type="ARBA" id="ARBA00019052"/>
    </source>
</evidence>
<keyword evidence="11 14" id="KW-0539">Nucleus</keyword>